<feature type="transmembrane region" description="Helical" evidence="2">
    <location>
        <begin position="266"/>
        <end position="283"/>
    </location>
</feature>
<sequence>MGITDSTAPTTGSADSGAGRGSGGRAGALWRCLPAVATLALIFAALVASDTPVSDIARYVGYAVWGVLLPGTLVFRSLRRTPHTLVEDLVLGAVTGLALELIAWAVLMALGIQSAAILWPLAVVIPFAAVPRLRRHWRPRGYTSPSLGWSWAVAGTVALTTGYLYRVYLARNAILPTSEQSRQFIDLPYQLSLAGNAKHDFPLTLPQVADEPLHYHWFAFVHEAMTSLVGHIDLPVVEMRLMIPALCALTMLVVGVVAWRLTGRPWVGPVAALLIFAIGEFNATDPVSMPFGSPQTTLMVWASVSMTYSQPLLLALIGAIGEGLRSRGADGVPSIGRGVYVLAGLFAFASSAAKATSLPVTLAGLALAGLAVLIGTRRIPWRIVGLGATVAAGQLFSTAVVFRFESYGLKVDPLVNISGYWADPKDVRSAAVHVLIVAATWAAFLLNTQLRVIGAIPLLWRHRFRLDALQWFLLGGAIAGPAVYLTLNGWNSSYFTHTGLAFGVLLSAWGYCEVFERAALTNRAKVALAVGTLVFIGLLTYGIRTYAADWLTFALDFTGVTKPERTTYARLVPFLVAALALAAVAAMCAAGWRAASRWVTSLRGRGGIVLLSLALVAGAPTLLLDLPRPTQGPEVWGAFSLPATKVEAARWIRAHSKPSDVLLTNEHCWYPNDPGAAGEACGNNQAFTLSAFSERSVLIEGWGFAPRAMAAGTGEFWDQDLLKANDDAVYHPTAELLGRLRSGHRVRYLVVNRSVGAESPQLKTLAAPVYDNGRIGVYELH</sequence>
<keyword evidence="2" id="KW-0812">Transmembrane</keyword>
<proteinExistence type="predicted"/>
<feature type="transmembrane region" description="Helical" evidence="2">
    <location>
        <begin position="28"/>
        <end position="47"/>
    </location>
</feature>
<keyword evidence="2" id="KW-0472">Membrane</keyword>
<feature type="transmembrane region" description="Helical" evidence="2">
    <location>
        <begin position="59"/>
        <end position="78"/>
    </location>
</feature>
<feature type="region of interest" description="Disordered" evidence="1">
    <location>
        <begin position="1"/>
        <end position="21"/>
    </location>
</feature>
<feature type="transmembrane region" description="Helical" evidence="2">
    <location>
        <begin position="383"/>
        <end position="404"/>
    </location>
</feature>
<protein>
    <recommendedName>
        <fullName evidence="5">4-amino-4-deoxy-L-arabinose transferase-like glycosyltransferase</fullName>
    </recommendedName>
</protein>
<feature type="transmembrane region" description="Helical" evidence="2">
    <location>
        <begin position="241"/>
        <end position="259"/>
    </location>
</feature>
<dbReference type="EMBL" id="VIVR01000001">
    <property type="protein sequence ID" value="TWE17761.1"/>
    <property type="molecule type" value="Genomic_DNA"/>
</dbReference>
<organism evidence="3 4">
    <name type="scientific">Kitasatospora atroaurantiaca</name>
    <dbReference type="NCBI Taxonomy" id="285545"/>
    <lineage>
        <taxon>Bacteria</taxon>
        <taxon>Bacillati</taxon>
        <taxon>Actinomycetota</taxon>
        <taxon>Actinomycetes</taxon>
        <taxon>Kitasatosporales</taxon>
        <taxon>Streptomycetaceae</taxon>
        <taxon>Kitasatospora</taxon>
    </lineage>
</organism>
<feature type="transmembrane region" description="Helical" evidence="2">
    <location>
        <begin position="526"/>
        <end position="547"/>
    </location>
</feature>
<feature type="transmembrane region" description="Helical" evidence="2">
    <location>
        <begin position="332"/>
        <end position="352"/>
    </location>
</feature>
<feature type="transmembrane region" description="Helical" evidence="2">
    <location>
        <begin position="358"/>
        <end position="376"/>
    </location>
</feature>
<feature type="transmembrane region" description="Helical" evidence="2">
    <location>
        <begin position="468"/>
        <end position="487"/>
    </location>
</feature>
<reference evidence="3 4" key="1">
    <citation type="submission" date="2019-06" db="EMBL/GenBank/DDBJ databases">
        <title>Sequencing the genomes of 1000 actinobacteria strains.</title>
        <authorList>
            <person name="Klenk H.-P."/>
        </authorList>
    </citation>
    <scope>NUCLEOTIDE SEQUENCE [LARGE SCALE GENOMIC DNA]</scope>
    <source>
        <strain evidence="3 4">DSM 41649</strain>
    </source>
</reference>
<comment type="caution">
    <text evidence="3">The sequence shown here is derived from an EMBL/GenBank/DDBJ whole genome shotgun (WGS) entry which is preliminary data.</text>
</comment>
<evidence type="ECO:0008006" key="5">
    <source>
        <dbReference type="Google" id="ProtNLM"/>
    </source>
</evidence>
<keyword evidence="4" id="KW-1185">Reference proteome</keyword>
<name>A0A561EQ64_9ACTN</name>
<feature type="transmembrane region" description="Helical" evidence="2">
    <location>
        <begin position="298"/>
        <end position="320"/>
    </location>
</feature>
<feature type="compositionally biased region" description="Polar residues" evidence="1">
    <location>
        <begin position="1"/>
        <end position="11"/>
    </location>
</feature>
<feature type="transmembrane region" description="Helical" evidence="2">
    <location>
        <begin position="90"/>
        <end position="110"/>
    </location>
</feature>
<gene>
    <name evidence="3" type="ORF">FB465_2799</name>
</gene>
<evidence type="ECO:0000256" key="2">
    <source>
        <dbReference type="SAM" id="Phobius"/>
    </source>
</evidence>
<evidence type="ECO:0000313" key="3">
    <source>
        <dbReference type="EMBL" id="TWE17761.1"/>
    </source>
</evidence>
<feature type="transmembrane region" description="Helical" evidence="2">
    <location>
        <begin position="146"/>
        <end position="165"/>
    </location>
</feature>
<keyword evidence="2" id="KW-1133">Transmembrane helix</keyword>
<feature type="transmembrane region" description="Helical" evidence="2">
    <location>
        <begin position="567"/>
        <end position="592"/>
    </location>
</feature>
<evidence type="ECO:0000256" key="1">
    <source>
        <dbReference type="SAM" id="MobiDB-lite"/>
    </source>
</evidence>
<feature type="transmembrane region" description="Helical" evidence="2">
    <location>
        <begin position="493"/>
        <end position="514"/>
    </location>
</feature>
<feature type="transmembrane region" description="Helical" evidence="2">
    <location>
        <begin position="430"/>
        <end position="447"/>
    </location>
</feature>
<feature type="transmembrane region" description="Helical" evidence="2">
    <location>
        <begin position="116"/>
        <end position="134"/>
    </location>
</feature>
<accession>A0A561EQ64</accession>
<evidence type="ECO:0000313" key="4">
    <source>
        <dbReference type="Proteomes" id="UP000318416"/>
    </source>
</evidence>
<dbReference type="AlphaFoldDB" id="A0A561EQ64"/>
<dbReference type="Proteomes" id="UP000318416">
    <property type="component" value="Unassembled WGS sequence"/>
</dbReference>
<feature type="transmembrane region" description="Helical" evidence="2">
    <location>
        <begin position="604"/>
        <end position="624"/>
    </location>
</feature>